<dbReference type="EMBL" id="JBFOCI010000010">
    <property type="protein sequence ID" value="MEW9808723.1"/>
    <property type="molecule type" value="Genomic_DNA"/>
</dbReference>
<comment type="caution">
    <text evidence="1">The sequence shown here is derived from an EMBL/GenBank/DDBJ whole genome shotgun (WGS) entry which is preliminary data.</text>
</comment>
<reference evidence="1 2" key="1">
    <citation type="submission" date="2024-06" db="EMBL/GenBank/DDBJ databases">
        <authorList>
            <person name="Tuo L."/>
        </authorList>
    </citation>
    <scope>NUCLEOTIDE SEQUENCE [LARGE SCALE GENOMIC DNA]</scope>
    <source>
        <strain evidence="1 2">ZMM04-5</strain>
    </source>
</reference>
<sequence>MAKAIREGCFDEVRPKRCMTLIEELLAAADDESLPASVRALLRRAAEECELDVEYLSLIRELNEAGQEPFTVNEALRDWLIAHGRLPFDPIDEETETKGNA</sequence>
<evidence type="ECO:0000313" key="2">
    <source>
        <dbReference type="Proteomes" id="UP001556196"/>
    </source>
</evidence>
<keyword evidence="2" id="KW-1185">Reference proteome</keyword>
<accession>A0ABV3R628</accession>
<dbReference type="Proteomes" id="UP001556196">
    <property type="component" value="Unassembled WGS sequence"/>
</dbReference>
<organism evidence="1 2">
    <name type="scientific">Mesorhizobium marinum</name>
    <dbReference type="NCBI Taxonomy" id="3228790"/>
    <lineage>
        <taxon>Bacteria</taxon>
        <taxon>Pseudomonadati</taxon>
        <taxon>Pseudomonadota</taxon>
        <taxon>Alphaproteobacteria</taxon>
        <taxon>Hyphomicrobiales</taxon>
        <taxon>Phyllobacteriaceae</taxon>
        <taxon>Mesorhizobium</taxon>
    </lineage>
</organism>
<name>A0ABV3R628_9HYPH</name>
<gene>
    <name evidence="1" type="ORF">ABUE31_22260</name>
</gene>
<proteinExistence type="predicted"/>
<evidence type="ECO:0008006" key="3">
    <source>
        <dbReference type="Google" id="ProtNLM"/>
    </source>
</evidence>
<protein>
    <recommendedName>
        <fullName evidence="3">CopG family transcriptional regulator</fullName>
    </recommendedName>
</protein>
<evidence type="ECO:0000313" key="1">
    <source>
        <dbReference type="EMBL" id="MEW9808723.1"/>
    </source>
</evidence>